<dbReference type="OrthoDB" id="2472181at2"/>
<evidence type="ECO:0000256" key="1">
    <source>
        <dbReference type="SAM" id="MobiDB-lite"/>
    </source>
</evidence>
<dbReference type="GO" id="GO:0005737">
    <property type="term" value="C:cytoplasm"/>
    <property type="evidence" value="ECO:0007669"/>
    <property type="project" value="TreeGrafter"/>
</dbReference>
<evidence type="ECO:0000313" key="6">
    <source>
        <dbReference type="Proteomes" id="UP000092659"/>
    </source>
</evidence>
<dbReference type="STRING" id="68214.AVL59_46120"/>
<sequence length="520" mass="55561">MTDAPTTPREPVLVQDLLEKAVAEHPDATAVTDSTGSWTYSELAEHARAFTGWLQERGVGPGDRVCVRLGNVREVVAMLFGTLRNGSVFVPLGPALMPFHLTAVLADCEPALTVAAGDDVPLLSALTDRVFDLTDVRSALDASGQPAASWTVRDEGTGDDLALLMYTSGSTAAPKGVMCPHRSVVFAVRAIAERLAYQPTDVVLTAIPLSFDYGLYQVFLAALAGAEVVLSQPEAHTRLMGLLSGHRVTVVPVVPSLAEMLLRLADRGRHGEAPPVRLFTNTGAALAGPLIERLRAAFPKARVAPMYGITECKRVTVLEPDGDLDHPGSVGRALTGTEVLVLGEDGAPLPPGDTGQIAVRGPHLMAGYWRAPELTAARYHRSPVTGDVTLLTGDYGRLDAEGHLYFEGRRDDLFKRHGVRTSVSEIEAAALDIEGVSEVAVLPPEGTRDLTLLAVTTLTPEQVLGELGRRLEQVKVPAVCHIRDGLPLTPNGKTDRKRLREELQAAGTEPGGDTREERTP</sequence>
<accession>A0A1B1BB10</accession>
<dbReference type="PANTHER" id="PTHR45527:SF1">
    <property type="entry name" value="FATTY ACID SYNTHASE"/>
    <property type="match status" value="1"/>
</dbReference>
<dbReference type="Gene3D" id="3.40.50.12780">
    <property type="entry name" value="N-terminal domain of ligase-like"/>
    <property type="match status" value="1"/>
</dbReference>
<dbReference type="InterPro" id="IPR000873">
    <property type="entry name" value="AMP-dep_synth/lig_dom"/>
</dbReference>
<gene>
    <name evidence="4" type="ORF">AVL59_46120</name>
    <name evidence="5" type="ORF">J2Z21_004088</name>
</gene>
<dbReference type="Pfam" id="PF00501">
    <property type="entry name" value="AMP-binding"/>
    <property type="match status" value="1"/>
</dbReference>
<reference evidence="5 7" key="2">
    <citation type="submission" date="2021-03" db="EMBL/GenBank/DDBJ databases">
        <title>Genomic Encyclopedia of Type Strains, Phase IV (KMG-IV): sequencing the most valuable type-strain genomes for metagenomic binning, comparative biology and taxonomic classification.</title>
        <authorList>
            <person name="Goeker M."/>
        </authorList>
    </citation>
    <scope>NUCLEOTIDE SEQUENCE [LARGE SCALE GENOMIC DNA]</scope>
    <source>
        <strain evidence="5 7">DSM 40499</strain>
    </source>
</reference>
<evidence type="ECO:0000259" key="2">
    <source>
        <dbReference type="Pfam" id="PF00501"/>
    </source>
</evidence>
<organism evidence="4 6">
    <name type="scientific">Streptomyces griseochromogenes</name>
    <dbReference type="NCBI Taxonomy" id="68214"/>
    <lineage>
        <taxon>Bacteria</taxon>
        <taxon>Bacillati</taxon>
        <taxon>Actinomycetota</taxon>
        <taxon>Actinomycetes</taxon>
        <taxon>Kitasatosporales</taxon>
        <taxon>Streptomycetaceae</taxon>
        <taxon>Streptomyces</taxon>
    </lineage>
</organism>
<feature type="domain" description="AMP-binding enzyme C-terminal" evidence="3">
    <location>
        <begin position="425"/>
        <end position="493"/>
    </location>
</feature>
<evidence type="ECO:0000313" key="7">
    <source>
        <dbReference type="Proteomes" id="UP001519309"/>
    </source>
</evidence>
<keyword evidence="7" id="KW-1185">Reference proteome</keyword>
<reference evidence="4 6" key="1">
    <citation type="submission" date="2016-06" db="EMBL/GenBank/DDBJ databases">
        <title>Complete genome sequence of Streptomyces griseochromogenes ATCC 14511, the Blasticidin S producer.</title>
        <authorList>
            <person name="Wu L."/>
        </authorList>
    </citation>
    <scope>NUCLEOTIDE SEQUENCE [LARGE SCALE GENOMIC DNA]</scope>
    <source>
        <strain evidence="4 6">ATCC 14511</strain>
    </source>
</reference>
<dbReference type="Gene3D" id="3.30.300.30">
    <property type="match status" value="1"/>
</dbReference>
<proteinExistence type="predicted"/>
<dbReference type="EMBL" id="CP016279">
    <property type="protein sequence ID" value="ANP56013.1"/>
    <property type="molecule type" value="Genomic_DNA"/>
</dbReference>
<evidence type="ECO:0000313" key="5">
    <source>
        <dbReference type="EMBL" id="MBP2051138.1"/>
    </source>
</evidence>
<dbReference type="EMBL" id="JAGGLP010000007">
    <property type="protein sequence ID" value="MBP2051138.1"/>
    <property type="molecule type" value="Genomic_DNA"/>
</dbReference>
<dbReference type="InterPro" id="IPR045851">
    <property type="entry name" value="AMP-bd_C_sf"/>
</dbReference>
<protein>
    <submittedName>
        <fullName evidence="5">Amino acid adenylation domain-containing protein</fullName>
    </submittedName>
    <submittedName>
        <fullName evidence="4">Peptide synthetase</fullName>
    </submittedName>
</protein>
<feature type="domain" description="AMP-dependent synthetase/ligase" evidence="2">
    <location>
        <begin position="18"/>
        <end position="369"/>
    </location>
</feature>
<evidence type="ECO:0000313" key="4">
    <source>
        <dbReference type="EMBL" id="ANP56013.1"/>
    </source>
</evidence>
<dbReference type="KEGG" id="sgs:AVL59_46120"/>
<dbReference type="InterPro" id="IPR025110">
    <property type="entry name" value="AMP-bd_C"/>
</dbReference>
<dbReference type="SUPFAM" id="SSF56801">
    <property type="entry name" value="Acetyl-CoA synthetase-like"/>
    <property type="match status" value="1"/>
</dbReference>
<feature type="region of interest" description="Disordered" evidence="1">
    <location>
        <begin position="485"/>
        <end position="520"/>
    </location>
</feature>
<dbReference type="InterPro" id="IPR042099">
    <property type="entry name" value="ANL_N_sf"/>
</dbReference>
<dbReference type="Pfam" id="PF13193">
    <property type="entry name" value="AMP-binding_C"/>
    <property type="match status" value="1"/>
</dbReference>
<name>A0A1B1BB10_9ACTN</name>
<dbReference type="AlphaFoldDB" id="A0A1B1BB10"/>
<dbReference type="PANTHER" id="PTHR45527">
    <property type="entry name" value="NONRIBOSOMAL PEPTIDE SYNTHETASE"/>
    <property type="match status" value="1"/>
</dbReference>
<dbReference type="RefSeq" id="WP_067316360.1">
    <property type="nucleotide sequence ID" value="NZ_CP016279.1"/>
</dbReference>
<dbReference type="GO" id="GO:0043041">
    <property type="term" value="P:amino acid activation for nonribosomal peptide biosynthetic process"/>
    <property type="evidence" value="ECO:0007669"/>
    <property type="project" value="TreeGrafter"/>
</dbReference>
<evidence type="ECO:0000259" key="3">
    <source>
        <dbReference type="Pfam" id="PF13193"/>
    </source>
</evidence>
<dbReference type="GO" id="GO:0031177">
    <property type="term" value="F:phosphopantetheine binding"/>
    <property type="evidence" value="ECO:0007669"/>
    <property type="project" value="TreeGrafter"/>
</dbReference>
<dbReference type="Proteomes" id="UP001519309">
    <property type="component" value="Unassembled WGS sequence"/>
</dbReference>
<dbReference type="Proteomes" id="UP000092659">
    <property type="component" value="Chromosome"/>
</dbReference>
<dbReference type="GO" id="GO:0044550">
    <property type="term" value="P:secondary metabolite biosynthetic process"/>
    <property type="evidence" value="ECO:0007669"/>
    <property type="project" value="TreeGrafter"/>
</dbReference>